<comment type="caution">
    <text evidence="1">The sequence shown here is derived from an EMBL/GenBank/DDBJ whole genome shotgun (WGS) entry which is preliminary data.</text>
</comment>
<organism evidence="1 2">
    <name type="scientific">Pomacea canaliculata</name>
    <name type="common">Golden apple snail</name>
    <dbReference type="NCBI Taxonomy" id="400727"/>
    <lineage>
        <taxon>Eukaryota</taxon>
        <taxon>Metazoa</taxon>
        <taxon>Spiralia</taxon>
        <taxon>Lophotrochozoa</taxon>
        <taxon>Mollusca</taxon>
        <taxon>Gastropoda</taxon>
        <taxon>Caenogastropoda</taxon>
        <taxon>Architaenioglossa</taxon>
        <taxon>Ampullarioidea</taxon>
        <taxon>Ampullariidae</taxon>
        <taxon>Pomacea</taxon>
    </lineage>
</organism>
<protein>
    <submittedName>
        <fullName evidence="1">Uncharacterized protein</fullName>
    </submittedName>
</protein>
<sequence>MFALQEPDALAYKRKFLQCNSLAPRRKTKPINLMGTSDPSTQHPETRIAIFSPCVGSSQDKHRLLSAHYRKPFFRRTRVFFGGLLLDELCPSSLPSVRQFTARSADPQNLLFLPGSQGQPLWEHMGSYDTDKGFLLNIDTHPPIKLK</sequence>
<proteinExistence type="predicted"/>
<name>A0A2T7NTH7_POMCA</name>
<dbReference type="Proteomes" id="UP000245119">
    <property type="component" value="Linkage Group LG9"/>
</dbReference>
<evidence type="ECO:0000313" key="1">
    <source>
        <dbReference type="EMBL" id="PVD24464.1"/>
    </source>
</evidence>
<reference evidence="1 2" key="1">
    <citation type="submission" date="2018-04" db="EMBL/GenBank/DDBJ databases">
        <title>The genome of golden apple snail Pomacea canaliculata provides insight into stress tolerance and invasive adaptation.</title>
        <authorList>
            <person name="Liu C."/>
            <person name="Liu B."/>
            <person name="Ren Y."/>
            <person name="Zhang Y."/>
            <person name="Wang H."/>
            <person name="Li S."/>
            <person name="Jiang F."/>
            <person name="Yin L."/>
            <person name="Zhang G."/>
            <person name="Qian W."/>
            <person name="Fan W."/>
        </authorList>
    </citation>
    <scope>NUCLEOTIDE SEQUENCE [LARGE SCALE GENOMIC DNA]</scope>
    <source>
        <strain evidence="1">SZHN2017</strain>
        <tissue evidence="1">Muscle</tissue>
    </source>
</reference>
<dbReference type="AlphaFoldDB" id="A0A2T7NTH7"/>
<gene>
    <name evidence="1" type="ORF">C0Q70_14947</name>
</gene>
<accession>A0A2T7NTH7</accession>
<dbReference type="EMBL" id="PZQS01000009">
    <property type="protein sequence ID" value="PVD24464.1"/>
    <property type="molecule type" value="Genomic_DNA"/>
</dbReference>
<keyword evidence="2" id="KW-1185">Reference proteome</keyword>
<evidence type="ECO:0000313" key="2">
    <source>
        <dbReference type="Proteomes" id="UP000245119"/>
    </source>
</evidence>